<dbReference type="EMBL" id="JAKZFC010000004">
    <property type="protein sequence ID" value="MCH7322613.1"/>
    <property type="molecule type" value="Genomic_DNA"/>
</dbReference>
<dbReference type="InterPro" id="IPR025143">
    <property type="entry name" value="DUF4083"/>
</dbReference>
<name>A0ABS9UF91_9BACL</name>
<organism evidence="2 3">
    <name type="scientific">Solibacillus palustris</name>
    <dbReference type="NCBI Taxonomy" id="2908203"/>
    <lineage>
        <taxon>Bacteria</taxon>
        <taxon>Bacillati</taxon>
        <taxon>Bacillota</taxon>
        <taxon>Bacilli</taxon>
        <taxon>Bacillales</taxon>
        <taxon>Caryophanaceae</taxon>
        <taxon>Solibacillus</taxon>
    </lineage>
</organism>
<comment type="caution">
    <text evidence="2">The sequence shown here is derived from an EMBL/GenBank/DDBJ whole genome shotgun (WGS) entry which is preliminary data.</text>
</comment>
<keyword evidence="1" id="KW-0812">Transmembrane</keyword>
<evidence type="ECO:0000313" key="3">
    <source>
        <dbReference type="Proteomes" id="UP001316087"/>
    </source>
</evidence>
<evidence type="ECO:0000256" key="1">
    <source>
        <dbReference type="SAM" id="Phobius"/>
    </source>
</evidence>
<proteinExistence type="predicted"/>
<evidence type="ECO:0000313" key="2">
    <source>
        <dbReference type="EMBL" id="MCH7322613.1"/>
    </source>
</evidence>
<keyword evidence="1" id="KW-1133">Transmembrane helix</keyword>
<keyword evidence="3" id="KW-1185">Reference proteome</keyword>
<dbReference type="Pfam" id="PF13314">
    <property type="entry name" value="DUF4083"/>
    <property type="match status" value="1"/>
</dbReference>
<protein>
    <submittedName>
        <fullName evidence="2">DUF4083 domain-containing protein</fullName>
    </submittedName>
</protein>
<gene>
    <name evidence="2" type="ORF">LZ480_11995</name>
</gene>
<keyword evidence="1" id="KW-0472">Membrane</keyword>
<reference evidence="2 3" key="1">
    <citation type="submission" date="2022-03" db="EMBL/GenBank/DDBJ databases">
        <authorList>
            <person name="Jo J.-H."/>
            <person name="Im W.-T."/>
        </authorList>
    </citation>
    <scope>NUCLEOTIDE SEQUENCE [LARGE SCALE GENOMIC DNA]</scope>
    <source>
        <strain evidence="2 3">MA9</strain>
    </source>
</reference>
<dbReference type="Proteomes" id="UP001316087">
    <property type="component" value="Unassembled WGS sequence"/>
</dbReference>
<accession>A0ABS9UF91</accession>
<sequence length="67" mass="7670">MEAILQLIPIIAVFGLIILFFISFTHFIKKLLINSSARTNNANEIGKKLDMLIEQNEKIISLLKEKK</sequence>
<dbReference type="RefSeq" id="WP_241369679.1">
    <property type="nucleotide sequence ID" value="NZ_JAKZFC010000004.1"/>
</dbReference>
<feature type="transmembrane region" description="Helical" evidence="1">
    <location>
        <begin position="6"/>
        <end position="28"/>
    </location>
</feature>